<accession>A0AA88NK14</accession>
<feature type="compositionally biased region" description="Basic and acidic residues" evidence="1">
    <location>
        <begin position="1"/>
        <end position="19"/>
    </location>
</feature>
<feature type="compositionally biased region" description="Polar residues" evidence="1">
    <location>
        <begin position="96"/>
        <end position="108"/>
    </location>
</feature>
<sequence>MKARESDRRKEGRDGERGGTCRLWRPPLPPLLCVGLRNKSHFLRLLCLRRGDALLCVRETRRQADRQEDVQKCTQPRGSGEHATAPPHNAAVIPAGSSQTGYLQDSQA</sequence>
<gene>
    <name evidence="2" type="ORF">Q5P01_001079</name>
</gene>
<feature type="region of interest" description="Disordered" evidence="1">
    <location>
        <begin position="62"/>
        <end position="108"/>
    </location>
</feature>
<comment type="caution">
    <text evidence="2">The sequence shown here is derived from an EMBL/GenBank/DDBJ whole genome shotgun (WGS) entry which is preliminary data.</text>
</comment>
<name>A0AA88NK14_CHASR</name>
<dbReference type="Proteomes" id="UP001187415">
    <property type="component" value="Unassembled WGS sequence"/>
</dbReference>
<organism evidence="2 3">
    <name type="scientific">Channa striata</name>
    <name type="common">Snakehead murrel</name>
    <name type="synonym">Ophicephalus striatus</name>
    <dbReference type="NCBI Taxonomy" id="64152"/>
    <lineage>
        <taxon>Eukaryota</taxon>
        <taxon>Metazoa</taxon>
        <taxon>Chordata</taxon>
        <taxon>Craniata</taxon>
        <taxon>Vertebrata</taxon>
        <taxon>Euteleostomi</taxon>
        <taxon>Actinopterygii</taxon>
        <taxon>Neopterygii</taxon>
        <taxon>Teleostei</taxon>
        <taxon>Neoteleostei</taxon>
        <taxon>Acanthomorphata</taxon>
        <taxon>Anabantaria</taxon>
        <taxon>Anabantiformes</taxon>
        <taxon>Channoidei</taxon>
        <taxon>Channidae</taxon>
        <taxon>Channa</taxon>
    </lineage>
</organism>
<feature type="region of interest" description="Disordered" evidence="1">
    <location>
        <begin position="1"/>
        <end position="21"/>
    </location>
</feature>
<evidence type="ECO:0000313" key="2">
    <source>
        <dbReference type="EMBL" id="KAK2861546.1"/>
    </source>
</evidence>
<protein>
    <submittedName>
        <fullName evidence="2">Uncharacterized protein</fullName>
    </submittedName>
</protein>
<proteinExistence type="predicted"/>
<dbReference type="EMBL" id="JAUPFM010000001">
    <property type="protein sequence ID" value="KAK2861546.1"/>
    <property type="molecule type" value="Genomic_DNA"/>
</dbReference>
<dbReference type="AlphaFoldDB" id="A0AA88NK14"/>
<evidence type="ECO:0000313" key="3">
    <source>
        <dbReference type="Proteomes" id="UP001187415"/>
    </source>
</evidence>
<reference evidence="2" key="1">
    <citation type="submission" date="2023-07" db="EMBL/GenBank/DDBJ databases">
        <title>Chromosome-level Genome Assembly of Striped Snakehead (Channa striata).</title>
        <authorList>
            <person name="Liu H."/>
        </authorList>
    </citation>
    <scope>NUCLEOTIDE SEQUENCE</scope>
    <source>
        <strain evidence="2">Gz</strain>
        <tissue evidence="2">Muscle</tissue>
    </source>
</reference>
<evidence type="ECO:0000256" key="1">
    <source>
        <dbReference type="SAM" id="MobiDB-lite"/>
    </source>
</evidence>
<keyword evidence="3" id="KW-1185">Reference proteome</keyword>
<feature type="compositionally biased region" description="Basic and acidic residues" evidence="1">
    <location>
        <begin position="62"/>
        <end position="71"/>
    </location>
</feature>